<organism evidence="1 2">
    <name type="scientific">Mojavia pulchra JT2-VF2</name>
    <dbReference type="NCBI Taxonomy" id="287848"/>
    <lineage>
        <taxon>Bacteria</taxon>
        <taxon>Bacillati</taxon>
        <taxon>Cyanobacteriota</taxon>
        <taxon>Cyanophyceae</taxon>
        <taxon>Nostocales</taxon>
        <taxon>Nostocaceae</taxon>
    </lineage>
</organism>
<dbReference type="AlphaFoldDB" id="A0A951PW67"/>
<proteinExistence type="predicted"/>
<dbReference type="EMBL" id="JAHHHN010000004">
    <property type="protein sequence ID" value="MBW4561474.1"/>
    <property type="molecule type" value="Genomic_DNA"/>
</dbReference>
<sequence length="75" mass="8649">MCSAISAKCRDYNKACRLKSIEKLCNDVREIVLSLNAQDVYPTEVRVCELITNPGCFRYKQVRDAFNDARREFGL</sequence>
<comment type="caution">
    <text evidence="1">The sequence shown here is derived from an EMBL/GenBank/DDBJ whole genome shotgun (WGS) entry which is preliminary data.</text>
</comment>
<reference evidence="1" key="1">
    <citation type="submission" date="2021-05" db="EMBL/GenBank/DDBJ databases">
        <authorList>
            <person name="Pietrasiak N."/>
            <person name="Ward R."/>
            <person name="Stajich J.E."/>
            <person name="Kurbessoian T."/>
        </authorList>
    </citation>
    <scope>NUCLEOTIDE SEQUENCE</scope>
    <source>
        <strain evidence="1">JT2-VF2</strain>
    </source>
</reference>
<name>A0A951PW67_9NOST</name>
<reference evidence="1" key="2">
    <citation type="journal article" date="2022" name="Microbiol. Resour. Announc.">
        <title>Metagenome Sequencing to Explore Phylogenomics of Terrestrial Cyanobacteria.</title>
        <authorList>
            <person name="Ward R.D."/>
            <person name="Stajich J.E."/>
            <person name="Johansen J.R."/>
            <person name="Huntemann M."/>
            <person name="Clum A."/>
            <person name="Foster B."/>
            <person name="Foster B."/>
            <person name="Roux S."/>
            <person name="Palaniappan K."/>
            <person name="Varghese N."/>
            <person name="Mukherjee S."/>
            <person name="Reddy T.B.K."/>
            <person name="Daum C."/>
            <person name="Copeland A."/>
            <person name="Chen I.A."/>
            <person name="Ivanova N.N."/>
            <person name="Kyrpides N.C."/>
            <person name="Shapiro N."/>
            <person name="Eloe-Fadrosh E.A."/>
            <person name="Pietrasiak N."/>
        </authorList>
    </citation>
    <scope>NUCLEOTIDE SEQUENCE</scope>
    <source>
        <strain evidence="1">JT2-VF2</strain>
    </source>
</reference>
<dbReference type="Proteomes" id="UP000715781">
    <property type="component" value="Unassembled WGS sequence"/>
</dbReference>
<evidence type="ECO:0000313" key="2">
    <source>
        <dbReference type="Proteomes" id="UP000715781"/>
    </source>
</evidence>
<gene>
    <name evidence="1" type="ORF">KME32_10020</name>
</gene>
<evidence type="ECO:0000313" key="1">
    <source>
        <dbReference type="EMBL" id="MBW4561474.1"/>
    </source>
</evidence>
<accession>A0A951PW67</accession>
<protein>
    <submittedName>
        <fullName evidence="1">Uncharacterized protein</fullName>
    </submittedName>
</protein>